<dbReference type="Pfam" id="PF00207">
    <property type="entry name" value="A2M"/>
    <property type="match status" value="1"/>
</dbReference>
<comment type="subcellular location">
    <subcellularLocation>
        <location evidence="1">Secreted</location>
    </subcellularLocation>
</comment>
<dbReference type="InterPro" id="IPR047565">
    <property type="entry name" value="Alpha-macroglob_thiol-ester_cl"/>
</dbReference>
<dbReference type="InterPro" id="IPR011626">
    <property type="entry name" value="Alpha-macroglobulin_TED"/>
</dbReference>
<evidence type="ECO:0000313" key="8">
    <source>
        <dbReference type="Proteomes" id="UP000694545"/>
    </source>
</evidence>
<dbReference type="FunFam" id="2.60.40.10:FF:000155">
    <property type="entry name" value="complement C3 isoform X1"/>
    <property type="match status" value="1"/>
</dbReference>
<dbReference type="Pfam" id="PF17789">
    <property type="entry name" value="MG4"/>
    <property type="match status" value="1"/>
</dbReference>
<dbReference type="FunFam" id="6.20.50.160:FF:000003">
    <property type="entry name" value="Complement C3"/>
    <property type="match status" value="1"/>
</dbReference>
<keyword evidence="8" id="KW-1185">Reference proteome</keyword>
<dbReference type="FunFam" id="2.40.50.120:FF:000013">
    <property type="entry name" value="Complement C3"/>
    <property type="match status" value="1"/>
</dbReference>
<dbReference type="SMART" id="SM01419">
    <property type="entry name" value="Thiol-ester_cl"/>
    <property type="match status" value="1"/>
</dbReference>
<dbReference type="Gene3D" id="1.50.10.20">
    <property type="match status" value="1"/>
</dbReference>
<evidence type="ECO:0000256" key="3">
    <source>
        <dbReference type="ARBA" id="ARBA00022966"/>
    </source>
</evidence>
<dbReference type="SMART" id="SM01361">
    <property type="entry name" value="A2M_recep"/>
    <property type="match status" value="1"/>
</dbReference>
<dbReference type="Gene3D" id="1.20.91.20">
    <property type="entry name" value="Anaphylotoxins (complement system)"/>
    <property type="match status" value="1"/>
</dbReference>
<dbReference type="InterPro" id="IPR018081">
    <property type="entry name" value="Anaphylatoxin_comp_syst"/>
</dbReference>
<dbReference type="Gene3D" id="2.60.40.10">
    <property type="entry name" value="Immunoglobulins"/>
    <property type="match status" value="2"/>
</dbReference>
<dbReference type="PROSITE" id="PS00477">
    <property type="entry name" value="ALPHA_2_MACROGLOBULIN"/>
    <property type="match status" value="1"/>
</dbReference>
<name>A0A8D2LDR8_VARKO</name>
<dbReference type="Gene3D" id="2.60.40.1940">
    <property type="match status" value="1"/>
</dbReference>
<dbReference type="Pfam" id="PF07678">
    <property type="entry name" value="TED_complement"/>
    <property type="match status" value="1"/>
</dbReference>
<dbReference type="SUPFAM" id="SSF48239">
    <property type="entry name" value="Terpenoid cyclases/Protein prenyltransferases"/>
    <property type="match status" value="1"/>
</dbReference>
<dbReference type="FunFam" id="2.60.40.1930:FF:000008">
    <property type="entry name" value="Complement C3"/>
    <property type="match status" value="1"/>
</dbReference>
<keyword evidence="3" id="KW-0882">Thioester bond</keyword>
<evidence type="ECO:0008006" key="9">
    <source>
        <dbReference type="Google" id="ProtNLM"/>
    </source>
</evidence>
<dbReference type="FunFam" id="2.60.40.10:FF:001013">
    <property type="entry name" value="Complement C3"/>
    <property type="match status" value="1"/>
</dbReference>
<dbReference type="CDD" id="cd00017">
    <property type="entry name" value="ANATO"/>
    <property type="match status" value="1"/>
</dbReference>
<dbReference type="InterPro" id="IPR009048">
    <property type="entry name" value="A-macroglobulin_rcpt-bd"/>
</dbReference>
<dbReference type="InterPro" id="IPR001134">
    <property type="entry name" value="Netrin_domain"/>
</dbReference>
<dbReference type="SMART" id="SM01360">
    <property type="entry name" value="A2M"/>
    <property type="match status" value="1"/>
</dbReference>
<evidence type="ECO:0000259" key="5">
    <source>
        <dbReference type="PROSITE" id="PS01178"/>
    </source>
</evidence>
<dbReference type="InterPro" id="IPR050473">
    <property type="entry name" value="A2M/Complement_sys"/>
</dbReference>
<evidence type="ECO:0000313" key="7">
    <source>
        <dbReference type="Ensembl" id="ENSVKKP00000020412.1"/>
    </source>
</evidence>
<dbReference type="InterPro" id="IPR040839">
    <property type="entry name" value="MG4"/>
</dbReference>
<dbReference type="PANTHER" id="PTHR11412">
    <property type="entry name" value="MACROGLOBULIN / COMPLEMENT"/>
    <property type="match status" value="1"/>
</dbReference>
<dbReference type="InterPro" id="IPR041425">
    <property type="entry name" value="C3/4/5_MG1"/>
</dbReference>
<organism evidence="7 8">
    <name type="scientific">Varanus komodoensis</name>
    <name type="common">Komodo dragon</name>
    <dbReference type="NCBI Taxonomy" id="61221"/>
    <lineage>
        <taxon>Eukaryota</taxon>
        <taxon>Metazoa</taxon>
        <taxon>Chordata</taxon>
        <taxon>Craniata</taxon>
        <taxon>Vertebrata</taxon>
        <taxon>Euteleostomi</taxon>
        <taxon>Lepidosauria</taxon>
        <taxon>Squamata</taxon>
        <taxon>Bifurcata</taxon>
        <taxon>Unidentata</taxon>
        <taxon>Episquamata</taxon>
        <taxon>Toxicofera</taxon>
        <taxon>Anguimorpha</taxon>
        <taxon>Paleoanguimorpha</taxon>
        <taxon>Varanoidea</taxon>
        <taxon>Varanidae</taxon>
        <taxon>Varanus</taxon>
    </lineage>
</organism>
<dbReference type="Proteomes" id="UP000694545">
    <property type="component" value="Unplaced"/>
</dbReference>
<dbReference type="InterPro" id="IPR001599">
    <property type="entry name" value="Macroglobln_a2"/>
</dbReference>
<dbReference type="InterPro" id="IPR036595">
    <property type="entry name" value="A-macroglobulin_rcpt-bd_sf"/>
</dbReference>
<dbReference type="Ensembl" id="ENSVKKT00000020917.1">
    <property type="protein sequence ID" value="ENSVKKP00000020412.1"/>
    <property type="gene ID" value="ENSVKKG00000012743.1"/>
</dbReference>
<proteinExistence type="predicted"/>
<dbReference type="Pfam" id="PF07703">
    <property type="entry name" value="A2M_BRD"/>
    <property type="match status" value="1"/>
</dbReference>
<keyword evidence="4" id="KW-1015">Disulfide bond</keyword>
<dbReference type="Pfam" id="PF01821">
    <property type="entry name" value="ANATO"/>
    <property type="match status" value="1"/>
</dbReference>
<accession>A0A8D2LDR8</accession>
<dbReference type="Gene3D" id="2.60.40.690">
    <property type="entry name" value="Alpha-macroglobulin, receptor-binding domain"/>
    <property type="match status" value="1"/>
</dbReference>
<dbReference type="SMART" id="SM01359">
    <property type="entry name" value="A2M_N_2"/>
    <property type="match status" value="1"/>
</dbReference>
<dbReference type="GO" id="GO:0005615">
    <property type="term" value="C:extracellular space"/>
    <property type="evidence" value="ECO:0007669"/>
    <property type="project" value="InterPro"/>
</dbReference>
<dbReference type="Pfam" id="PF01759">
    <property type="entry name" value="NTR"/>
    <property type="match status" value="1"/>
</dbReference>
<dbReference type="InterPro" id="IPR019742">
    <property type="entry name" value="MacrogloblnA2_CS"/>
</dbReference>
<dbReference type="InterPro" id="IPR048848">
    <property type="entry name" value="C3_CUB2"/>
</dbReference>
<evidence type="ECO:0000256" key="1">
    <source>
        <dbReference type="ARBA" id="ARBA00004613"/>
    </source>
</evidence>
<evidence type="ECO:0000259" key="6">
    <source>
        <dbReference type="PROSITE" id="PS50189"/>
    </source>
</evidence>
<dbReference type="Gene3D" id="2.60.40.1930">
    <property type="match status" value="2"/>
</dbReference>
<dbReference type="Pfam" id="PF17790">
    <property type="entry name" value="MG1"/>
    <property type="match status" value="1"/>
</dbReference>
<dbReference type="Gene3D" id="1.20.50.70">
    <property type="match status" value="1"/>
</dbReference>
<dbReference type="CDD" id="cd02896">
    <property type="entry name" value="complement_C3_C4_C5"/>
    <property type="match status" value="1"/>
</dbReference>
<reference evidence="7" key="1">
    <citation type="submission" date="2025-08" db="UniProtKB">
        <authorList>
            <consortium name="Ensembl"/>
        </authorList>
    </citation>
    <scope>IDENTIFICATION</scope>
</reference>
<evidence type="ECO:0000256" key="2">
    <source>
        <dbReference type="ARBA" id="ARBA00022525"/>
    </source>
</evidence>
<dbReference type="PROSITE" id="PS01178">
    <property type="entry name" value="ANAPHYLATOXIN_2"/>
    <property type="match status" value="1"/>
</dbReference>
<feature type="domain" description="Anaphylatoxin-like" evidence="5">
    <location>
        <begin position="614"/>
        <end position="651"/>
    </location>
</feature>
<dbReference type="Gene3D" id="6.20.50.160">
    <property type="match status" value="1"/>
</dbReference>
<dbReference type="InterPro" id="IPR008993">
    <property type="entry name" value="TIMP-like_OB-fold"/>
</dbReference>
<dbReference type="Pfam" id="PF07677">
    <property type="entry name" value="A2M_recep"/>
    <property type="match status" value="1"/>
</dbReference>
<dbReference type="GO" id="GO:0004866">
    <property type="term" value="F:endopeptidase inhibitor activity"/>
    <property type="evidence" value="ECO:0007669"/>
    <property type="project" value="InterPro"/>
</dbReference>
<sequence>APILIGKGYTLITPNVVRAETEERIVVEAHGLNVPTEVTVSVYDFPQKKNVLYMVKAALNTNNNMLASPSIKIPAKDLKKDSKKNQYVIIHATSAQFTMEKVVLVSPQSGYIFLQTDKTIYTPGSAGRVFFMNFPSFSISSLGTWQVVAKYEDSPEFTFSTPFDVKEYGRKKHWAGMALPNACFLYGKKVEGVAFVIFGVKIDDEKKSIPDSLKRIPIVEGDGEAVLTKAMLRTKFRNLNELIGHSLYISATVMTDSGSDMVVAERTGISIVTSPYQIHFTKTPKYFKPGMPYELMVYVTNPDGSPADLVPVVSEPIRVESTTQSDGTAKLILNVPANSRELRITVRTKHERLPEERQAVKTMVATAYETQGGSGNYLHLAVTAVELQAGSNLPINFNVKGNSQAVLDQIHYFTYIILTKGKVFKVGRQNRAPGQNLVSMSLPITPDLIPSFRFLAYYVLGNNELVADSVWVDVKDTCMGTLVVKGATERDNRIHEPGAQMKIKLEGDANARVGLVAVDKGVYVLNKKHKLTQAKVWDTVEKSDIGCTAGSGRNNLGVFEDAGLALETNVKLSTKQRSEIKCPQLARRKRSSIQLLETKQNKAAQYQDQQLRKCCEDGMRDNPMGHSCEKRTRYIDDQHVPECQNVFLECCHYIRDIRHTLQRDDQLFLARSETEDEFLSDEQIVSRTEFPESWLWQMEPPCIYSSFFLSLLPFLLTFLAGICVADPYEITVMKDFFIDLRLPYSVVRNEQVEIRGVIYNYVERDIKVRVELIHNPAFCSASTAKQRYQHVLNIKGMSSIAVPFVIVPLKMGLHDVEVKAAVWGQYVSDGVKKKLRVVVRKSDLPMALGEEERRIPEQEFDAKLLENMVPDTEPDTKITVQGDPVAQIIEDSIDGTKLNHLIITPSGCGEQNMITMTPSVIATIYLDATGQWEKIGVDRRSVAVNQIMQGYTQQLVYKKADHSYAAFTGRKASTWLTAYIVKVFSMASRIVNTVNRDIICGGVKWLVLERQKPDGIFHEEAPVIHGEMVGGYKGAEPEVSLTAFVLVALLESKEICKDQVNSLPGAINKATAFLSRKYDTLQRPYTTALTAYALVLAGQLKDDRVLMAASTGRNRWEEYNARTYNLEGTSYALLALLKLRLFDTAGPVVRWLVQQKYYGGTYGQTQATIMVFQALAEYEMNVPTHKDLNLDVSIKLPERAEPVRFRIDYERALLSRTTETKLNDGFTVQASGQGKATMTVVTEYHEKLREDASRCKKFNLDVTVKILNLCKSIICTRYLDDKVDATMTIIDVSMLTGFAPDTGDLKRLSEGVDRYISKFEIDNVVSERGNVIIYLDKVSHREDECLEFKAYQYFSVGLIQPASVRVYSYYNLDEQCVKFYHPEKGSGLLSKICHGDVCRCAEENCSLLNKLEPAVDLQIRTTLACKPNVDFGNCLSYRNLSQPCIKYFLMFYLISPGSDPDPQASPRIFISQLKCRTALNLEQNKDYLVWGPSADMWPTKSGIQYIISKDTWIEKWPNDEECQDEEFQNLCNDFIHFSTTLSILGCQA</sequence>
<protein>
    <recommendedName>
        <fullName evidence="9">Complement C3</fullName>
    </recommendedName>
</protein>
<dbReference type="InterPro" id="IPR008930">
    <property type="entry name" value="Terpenoid_cyclase/PrenylTrfase"/>
</dbReference>
<dbReference type="SUPFAM" id="SSF47686">
    <property type="entry name" value="Anaphylotoxins (complement system)"/>
    <property type="match status" value="1"/>
</dbReference>
<dbReference type="SMART" id="SM00104">
    <property type="entry name" value="ANATO"/>
    <property type="match status" value="1"/>
</dbReference>
<keyword evidence="2" id="KW-0964">Secreted</keyword>
<dbReference type="InterPro" id="IPR018933">
    <property type="entry name" value="Netrin_module_non-TIMP"/>
</dbReference>
<dbReference type="Gene3D" id="2.40.50.120">
    <property type="match status" value="1"/>
</dbReference>
<evidence type="ECO:0000256" key="4">
    <source>
        <dbReference type="ARBA" id="ARBA00023157"/>
    </source>
</evidence>
<dbReference type="InterPro" id="IPR013783">
    <property type="entry name" value="Ig-like_fold"/>
</dbReference>
<dbReference type="InterPro" id="IPR011625">
    <property type="entry name" value="A2M_N_BRD"/>
</dbReference>
<dbReference type="Pfam" id="PF21308">
    <property type="entry name" value="C3_CUB2"/>
    <property type="match status" value="1"/>
</dbReference>
<dbReference type="SUPFAM" id="SSF49410">
    <property type="entry name" value="Alpha-macroglobulin receptor domain"/>
    <property type="match status" value="1"/>
</dbReference>
<dbReference type="InterPro" id="IPR000020">
    <property type="entry name" value="Anaphylatoxin/fibulin"/>
</dbReference>
<dbReference type="PROSITE" id="PS50189">
    <property type="entry name" value="NTR"/>
    <property type="match status" value="1"/>
</dbReference>
<dbReference type="SMART" id="SM00643">
    <property type="entry name" value="C345C"/>
    <property type="match status" value="1"/>
</dbReference>
<dbReference type="Gene3D" id="2.60.120.1540">
    <property type="match status" value="1"/>
</dbReference>
<reference evidence="7" key="2">
    <citation type="submission" date="2025-09" db="UniProtKB">
        <authorList>
            <consortium name="Ensembl"/>
        </authorList>
    </citation>
    <scope>IDENTIFICATION</scope>
</reference>
<dbReference type="SUPFAM" id="SSF50242">
    <property type="entry name" value="TIMP-like"/>
    <property type="match status" value="1"/>
</dbReference>
<feature type="domain" description="NTR" evidence="6">
    <location>
        <begin position="1405"/>
        <end position="1546"/>
    </location>
</feature>
<dbReference type="PANTHER" id="PTHR11412:SF81">
    <property type="entry name" value="COMPLEMENT C3"/>
    <property type="match status" value="1"/>
</dbReference>